<protein>
    <submittedName>
        <fullName evidence="1">Uncharacterized protein</fullName>
    </submittedName>
</protein>
<keyword evidence="2" id="KW-1185">Reference proteome</keyword>
<gene>
    <name evidence="1" type="ORF">RND71_034178</name>
</gene>
<sequence>MVYIADSEEVCQNTQDGQMLIEGVEMFKVNTQLVKLILQILRSALRISQKRKVYQPHSTLSVESLLHLCEVVDESCDERQSLVAQIGLEAVLMSTPPPSSNPLSSITDYGRGGADFLALHPSCSDNDPFF</sequence>
<dbReference type="AlphaFoldDB" id="A0AAE1RAT0"/>
<dbReference type="EMBL" id="JAVYJV010000018">
    <property type="protein sequence ID" value="KAK4347839.1"/>
    <property type="molecule type" value="Genomic_DNA"/>
</dbReference>
<accession>A0AAE1RAT0</accession>
<organism evidence="1 2">
    <name type="scientific">Anisodus tanguticus</name>
    <dbReference type="NCBI Taxonomy" id="243964"/>
    <lineage>
        <taxon>Eukaryota</taxon>
        <taxon>Viridiplantae</taxon>
        <taxon>Streptophyta</taxon>
        <taxon>Embryophyta</taxon>
        <taxon>Tracheophyta</taxon>
        <taxon>Spermatophyta</taxon>
        <taxon>Magnoliopsida</taxon>
        <taxon>eudicotyledons</taxon>
        <taxon>Gunneridae</taxon>
        <taxon>Pentapetalae</taxon>
        <taxon>asterids</taxon>
        <taxon>lamiids</taxon>
        <taxon>Solanales</taxon>
        <taxon>Solanaceae</taxon>
        <taxon>Solanoideae</taxon>
        <taxon>Hyoscyameae</taxon>
        <taxon>Anisodus</taxon>
    </lineage>
</organism>
<reference evidence="1" key="1">
    <citation type="submission" date="2023-12" db="EMBL/GenBank/DDBJ databases">
        <title>Genome assembly of Anisodus tanguticus.</title>
        <authorList>
            <person name="Wang Y.-J."/>
        </authorList>
    </citation>
    <scope>NUCLEOTIDE SEQUENCE</scope>
    <source>
        <strain evidence="1">KB-2021</strain>
        <tissue evidence="1">Leaf</tissue>
    </source>
</reference>
<evidence type="ECO:0000313" key="1">
    <source>
        <dbReference type="EMBL" id="KAK4347839.1"/>
    </source>
</evidence>
<proteinExistence type="predicted"/>
<name>A0AAE1RAT0_9SOLA</name>
<comment type="caution">
    <text evidence="1">The sequence shown here is derived from an EMBL/GenBank/DDBJ whole genome shotgun (WGS) entry which is preliminary data.</text>
</comment>
<dbReference type="Proteomes" id="UP001291623">
    <property type="component" value="Unassembled WGS sequence"/>
</dbReference>
<evidence type="ECO:0000313" key="2">
    <source>
        <dbReference type="Proteomes" id="UP001291623"/>
    </source>
</evidence>